<dbReference type="InterPro" id="IPR001789">
    <property type="entry name" value="Sig_transdc_resp-reg_receiver"/>
</dbReference>
<feature type="modified residue" description="4-aspartylphosphate" evidence="2">
    <location>
        <position position="52"/>
    </location>
</feature>
<dbReference type="PANTHER" id="PTHR44591">
    <property type="entry name" value="STRESS RESPONSE REGULATOR PROTEIN 1"/>
    <property type="match status" value="1"/>
</dbReference>
<evidence type="ECO:0000256" key="2">
    <source>
        <dbReference type="PROSITE-ProRule" id="PRU00169"/>
    </source>
</evidence>
<proteinExistence type="predicted"/>
<protein>
    <recommendedName>
        <fullName evidence="3">Response regulatory domain-containing protein</fullName>
    </recommendedName>
</protein>
<dbReference type="GO" id="GO:0000160">
    <property type="term" value="P:phosphorelay signal transduction system"/>
    <property type="evidence" value="ECO:0007669"/>
    <property type="project" value="InterPro"/>
</dbReference>
<dbReference type="InterPro" id="IPR050595">
    <property type="entry name" value="Bact_response_regulator"/>
</dbReference>
<reference evidence="4 5" key="1">
    <citation type="journal article" date="2016" name="Nat. Commun.">
        <title>Thousands of microbial genomes shed light on interconnected biogeochemical processes in an aquifer system.</title>
        <authorList>
            <person name="Anantharaman K."/>
            <person name="Brown C.T."/>
            <person name="Hug L.A."/>
            <person name="Sharon I."/>
            <person name="Castelle C.J."/>
            <person name="Probst A.J."/>
            <person name="Thomas B.C."/>
            <person name="Singh A."/>
            <person name="Wilkins M.J."/>
            <person name="Karaoz U."/>
            <person name="Brodie E.L."/>
            <person name="Williams K.H."/>
            <person name="Hubbard S.S."/>
            <person name="Banfield J.F."/>
        </authorList>
    </citation>
    <scope>NUCLEOTIDE SEQUENCE [LARGE SCALE GENOMIC DNA]</scope>
</reference>
<dbReference type="PANTHER" id="PTHR44591:SF3">
    <property type="entry name" value="RESPONSE REGULATORY DOMAIN-CONTAINING PROTEIN"/>
    <property type="match status" value="1"/>
</dbReference>
<name>A0A1F5JSP2_9BACT</name>
<gene>
    <name evidence="4" type="ORF">A3C59_01875</name>
</gene>
<dbReference type="Proteomes" id="UP000176902">
    <property type="component" value="Unassembled WGS sequence"/>
</dbReference>
<evidence type="ECO:0000313" key="5">
    <source>
        <dbReference type="Proteomes" id="UP000176902"/>
    </source>
</evidence>
<dbReference type="InterPro" id="IPR011006">
    <property type="entry name" value="CheY-like_superfamily"/>
</dbReference>
<evidence type="ECO:0000313" key="4">
    <source>
        <dbReference type="EMBL" id="OGE31633.1"/>
    </source>
</evidence>
<dbReference type="Gene3D" id="3.40.50.2300">
    <property type="match status" value="1"/>
</dbReference>
<dbReference type="EMBL" id="MFCV01000035">
    <property type="protein sequence ID" value="OGE31633.1"/>
    <property type="molecule type" value="Genomic_DNA"/>
</dbReference>
<feature type="domain" description="Response regulatory" evidence="3">
    <location>
        <begin position="3"/>
        <end position="117"/>
    </location>
</feature>
<evidence type="ECO:0000256" key="1">
    <source>
        <dbReference type="ARBA" id="ARBA00022553"/>
    </source>
</evidence>
<comment type="caution">
    <text evidence="4">The sequence shown here is derived from an EMBL/GenBank/DDBJ whole genome shotgun (WGS) entry which is preliminary data.</text>
</comment>
<dbReference type="STRING" id="1797768.A3C59_01875"/>
<organism evidence="4 5">
    <name type="scientific">Candidatus Daviesbacteria bacterium RIFCSPHIGHO2_02_FULL_36_13</name>
    <dbReference type="NCBI Taxonomy" id="1797768"/>
    <lineage>
        <taxon>Bacteria</taxon>
        <taxon>Candidatus Daviesiibacteriota</taxon>
    </lineage>
</organism>
<dbReference type="SUPFAM" id="SSF52172">
    <property type="entry name" value="CheY-like"/>
    <property type="match status" value="1"/>
</dbReference>
<sequence>MKKILVCDDDDGISEVIKVILEGAGYNVGVLNNGRSIQKKITQFKPNLVLLDLWMPGIDGKEITKILKKNKNFSKIPIIVVSALNDTRKIALDCGADDFLSKPFEMNSLLFMVKKYTS</sequence>
<dbReference type="AlphaFoldDB" id="A0A1F5JSP2"/>
<accession>A0A1F5JSP2</accession>
<dbReference type="Pfam" id="PF00072">
    <property type="entry name" value="Response_reg"/>
    <property type="match status" value="1"/>
</dbReference>
<keyword evidence="1 2" id="KW-0597">Phosphoprotein</keyword>
<dbReference type="SMART" id="SM00448">
    <property type="entry name" value="REC"/>
    <property type="match status" value="1"/>
</dbReference>
<dbReference type="PROSITE" id="PS50110">
    <property type="entry name" value="RESPONSE_REGULATORY"/>
    <property type="match status" value="1"/>
</dbReference>
<evidence type="ECO:0000259" key="3">
    <source>
        <dbReference type="PROSITE" id="PS50110"/>
    </source>
</evidence>